<dbReference type="Gene3D" id="3.40.710.10">
    <property type="entry name" value="DD-peptidase/beta-lactamase superfamily"/>
    <property type="match status" value="1"/>
</dbReference>
<dbReference type="InterPro" id="IPR050491">
    <property type="entry name" value="AmpC-like"/>
</dbReference>
<evidence type="ECO:0000313" key="2">
    <source>
        <dbReference type="EMBL" id="MBR0670894.1"/>
    </source>
</evidence>
<dbReference type="Pfam" id="PF00144">
    <property type="entry name" value="Beta-lactamase"/>
    <property type="match status" value="1"/>
</dbReference>
<sequence length="528" mass="55431">MAARDLDLMSLERRVEALLAPFAAKGSPGCTIGIVRDGALVLHRSAGLASIEHEVPVGPSTTFRIASVTKQFTCAAALLLAEDGVLSPEDDLAAFIPELPDLGARVTVDHVMRNTSGIRDMLELMRLGGLDLSDACTGADLLAAICRQRGLNFAPGSRFLYSNSGFFLLGLAVERAAGMPLGAFLEQRIFTPLGMTRTRLTPTTSELVPGLATGYLPATGNFTRAAHGFALGGEGGLVSCVEDLALWARNYETGRVGGPALVEALQQRARFTNGALNLYARGLEAGEHRGVPTIGHGGLWPGYKTAFLRAPAERLAVIVITNHGGADPGAIAAQVLEAALAGTAGLTPVPPLPAHAALEAMTGRWVNAGEGASFDVFLDPAGQPMARSHGVPFALAPLPDGALTARRGVFCFTLRPAGAALEVEADAGQRSVFQRAPAEAAMPENLPGRYACAELGTEWTIGDDRRVSARGPHAVGGPWRLEPVAPGLLRMHVPGSLFDTWYDIRLLPGGALEANGARARRLVFERIS</sequence>
<dbReference type="RefSeq" id="WP_211861272.1">
    <property type="nucleotide sequence ID" value="NZ_JAAEDM010000012.1"/>
</dbReference>
<evidence type="ECO:0000313" key="3">
    <source>
        <dbReference type="Proteomes" id="UP001138751"/>
    </source>
</evidence>
<reference evidence="2" key="2">
    <citation type="journal article" date="2021" name="Syst. Appl. Microbiol.">
        <title>Roseomonas hellenica sp. nov., isolated from roots of wild-growing Alkanna tinctoria.</title>
        <authorList>
            <person name="Rat A."/>
            <person name="Naranjo H.D."/>
            <person name="Lebbe L."/>
            <person name="Cnockaert M."/>
            <person name="Krigas N."/>
            <person name="Grigoriadou K."/>
            <person name="Maloupa E."/>
            <person name="Willems A."/>
        </authorList>
    </citation>
    <scope>NUCLEOTIDE SEQUENCE</scope>
    <source>
        <strain evidence="2">LMG 31231</strain>
    </source>
</reference>
<comment type="caution">
    <text evidence="2">The sequence shown here is derived from an EMBL/GenBank/DDBJ whole genome shotgun (WGS) entry which is preliminary data.</text>
</comment>
<gene>
    <name evidence="2" type="ORF">GXW76_06890</name>
</gene>
<evidence type="ECO:0000259" key="1">
    <source>
        <dbReference type="Pfam" id="PF00144"/>
    </source>
</evidence>
<name>A0A9X9WUR5_9PROT</name>
<dbReference type="SUPFAM" id="SSF56601">
    <property type="entry name" value="beta-lactamase/transpeptidase-like"/>
    <property type="match status" value="1"/>
</dbReference>
<protein>
    <submittedName>
        <fullName evidence="2">Beta-lactamase family protein</fullName>
    </submittedName>
</protein>
<dbReference type="EMBL" id="JAAEDM010000012">
    <property type="protein sequence ID" value="MBR0670894.1"/>
    <property type="molecule type" value="Genomic_DNA"/>
</dbReference>
<dbReference type="PANTHER" id="PTHR46825:SF9">
    <property type="entry name" value="BETA-LACTAMASE-RELATED DOMAIN-CONTAINING PROTEIN"/>
    <property type="match status" value="1"/>
</dbReference>
<feature type="domain" description="Beta-lactamase-related" evidence="1">
    <location>
        <begin position="16"/>
        <end position="334"/>
    </location>
</feature>
<proteinExistence type="predicted"/>
<keyword evidence="3" id="KW-1185">Reference proteome</keyword>
<dbReference type="InterPro" id="IPR012338">
    <property type="entry name" value="Beta-lactam/transpept-like"/>
</dbReference>
<dbReference type="PANTHER" id="PTHR46825">
    <property type="entry name" value="D-ALANYL-D-ALANINE-CARBOXYPEPTIDASE/ENDOPEPTIDASE AMPH"/>
    <property type="match status" value="1"/>
</dbReference>
<organism evidence="2 3">
    <name type="scientific">Neoroseomonas soli</name>
    <dbReference type="NCBI Taxonomy" id="1081025"/>
    <lineage>
        <taxon>Bacteria</taxon>
        <taxon>Pseudomonadati</taxon>
        <taxon>Pseudomonadota</taxon>
        <taxon>Alphaproteobacteria</taxon>
        <taxon>Acetobacterales</taxon>
        <taxon>Acetobacteraceae</taxon>
        <taxon>Neoroseomonas</taxon>
    </lineage>
</organism>
<dbReference type="AlphaFoldDB" id="A0A9X9WUR5"/>
<dbReference type="InterPro" id="IPR001466">
    <property type="entry name" value="Beta-lactam-related"/>
</dbReference>
<dbReference type="Proteomes" id="UP001138751">
    <property type="component" value="Unassembled WGS sequence"/>
</dbReference>
<reference evidence="2" key="1">
    <citation type="submission" date="2020-01" db="EMBL/GenBank/DDBJ databases">
        <authorList>
            <person name="Rat A."/>
        </authorList>
    </citation>
    <scope>NUCLEOTIDE SEQUENCE</scope>
    <source>
        <strain evidence="2">LMG 31231</strain>
    </source>
</reference>
<accession>A0A9X9WUR5</accession>